<dbReference type="NCBIfam" id="TIGR00254">
    <property type="entry name" value="GGDEF"/>
    <property type="match status" value="1"/>
</dbReference>
<dbReference type="GO" id="GO:0052621">
    <property type="term" value="F:diguanylate cyclase activity"/>
    <property type="evidence" value="ECO:0007669"/>
    <property type="project" value="UniProtKB-EC"/>
</dbReference>
<reference evidence="3 4" key="1">
    <citation type="submission" date="2023-07" db="EMBL/GenBank/DDBJ databases">
        <title>Bacillus lucianemedeirus sp. nov, a new species isolated from an immunobiological production facility.</title>
        <authorList>
            <person name="Costa L.V."/>
            <person name="Miranda R.V.S.L."/>
            <person name="Brandao M.L.L."/>
            <person name="Reis C.M.F."/>
            <person name="Frazao A.M."/>
            <person name="Cruz F.V."/>
            <person name="Baio P.V.P."/>
            <person name="Veras J.F.C."/>
            <person name="Ramos J.N."/>
            <person name="Vieira V."/>
        </authorList>
    </citation>
    <scope>NUCLEOTIDE SEQUENCE [LARGE SCALE GENOMIC DNA]</scope>
    <source>
        <strain evidence="3 4">B190/17</strain>
    </source>
</reference>
<dbReference type="Pfam" id="PF00990">
    <property type="entry name" value="GGDEF"/>
    <property type="match status" value="1"/>
</dbReference>
<evidence type="ECO:0000256" key="1">
    <source>
        <dbReference type="SAM" id="Phobius"/>
    </source>
</evidence>
<feature type="domain" description="GGDEF" evidence="2">
    <location>
        <begin position="323"/>
        <end position="456"/>
    </location>
</feature>
<keyword evidence="1" id="KW-1133">Transmembrane helix</keyword>
<gene>
    <name evidence="3" type="ORF">QYG89_06985</name>
</gene>
<protein>
    <submittedName>
        <fullName evidence="3">GGDEF domain-containing protein</fullName>
        <ecNumber evidence="3">2.7.7.65</ecNumber>
    </submittedName>
</protein>
<keyword evidence="1" id="KW-0812">Transmembrane</keyword>
<dbReference type="SUPFAM" id="SSF55073">
    <property type="entry name" value="Nucleotide cyclase"/>
    <property type="match status" value="1"/>
</dbReference>
<dbReference type="EMBL" id="JAUIYO010000003">
    <property type="protein sequence ID" value="MFK2825432.1"/>
    <property type="molecule type" value="Genomic_DNA"/>
</dbReference>
<evidence type="ECO:0000313" key="3">
    <source>
        <dbReference type="EMBL" id="MFK2825432.1"/>
    </source>
</evidence>
<dbReference type="PANTHER" id="PTHR46663:SF4">
    <property type="entry name" value="DIGUANYLATE CYCLASE DGCT-RELATED"/>
    <property type="match status" value="1"/>
</dbReference>
<name>A0ABW8I7E9_9BACI</name>
<feature type="transmembrane region" description="Helical" evidence="1">
    <location>
        <begin position="267"/>
        <end position="290"/>
    </location>
</feature>
<sequence length="459" mass="53328">MKEQQEKLKLTEEMILLSLHTIDKAYYLFDNEIVLKMKENSDKLVSLYERNPKVEEWDLQALKKELGMDVYIINEYNRIIHSSLQEDVGLDFRLCCKEFSNLLDQRRKGNKFTHDGMDIQQKSGAIKKYSYVPTPDHKYLIELGYSLDDEEIFKQFNFLKVLAELESTYPSIYKIQIYNSEGFLLGEQPVNKKNMEIPSERRKVFNQAAKDDKMEEMEGKWEGFEAYYRYIPYKAIKDRGISTNRVVEIIYNKNELNRLLSEYKRDFIVQTLLILAAAVILSFIIARLVARPMYLAFHDSLTGLKNRAAFEETLKAIVERKSGKPALMMIDLDNFKLVNDRMGHDEGDRLLKMVAQMIQSCVRKGSVSARLGGDEFAVIFADAERERVLAKASSMLFKMNHSIRCKGDSDQIDVTMSIGIAFADDKDDLDMLYKKADIALYQSKEKGKNQYQIYEGFLE</sequence>
<dbReference type="Proteomes" id="UP001619911">
    <property type="component" value="Unassembled WGS sequence"/>
</dbReference>
<keyword evidence="1" id="KW-0472">Membrane</keyword>
<dbReference type="PANTHER" id="PTHR46663">
    <property type="entry name" value="DIGUANYLATE CYCLASE DGCT-RELATED"/>
    <property type="match status" value="1"/>
</dbReference>
<dbReference type="InterPro" id="IPR043128">
    <property type="entry name" value="Rev_trsase/Diguanyl_cyclase"/>
</dbReference>
<keyword evidence="4" id="KW-1185">Reference proteome</keyword>
<dbReference type="InterPro" id="IPR029787">
    <property type="entry name" value="Nucleotide_cyclase"/>
</dbReference>
<dbReference type="InterPro" id="IPR052163">
    <property type="entry name" value="DGC-Regulatory_Protein"/>
</dbReference>
<keyword evidence="3" id="KW-0808">Transferase</keyword>
<dbReference type="SMART" id="SM00267">
    <property type="entry name" value="GGDEF"/>
    <property type="match status" value="1"/>
</dbReference>
<dbReference type="EC" id="2.7.7.65" evidence="3"/>
<dbReference type="PROSITE" id="PS50887">
    <property type="entry name" value="GGDEF"/>
    <property type="match status" value="1"/>
</dbReference>
<keyword evidence="3" id="KW-0548">Nucleotidyltransferase</keyword>
<dbReference type="InterPro" id="IPR000160">
    <property type="entry name" value="GGDEF_dom"/>
</dbReference>
<accession>A0ABW8I7E9</accession>
<dbReference type="CDD" id="cd01949">
    <property type="entry name" value="GGDEF"/>
    <property type="match status" value="1"/>
</dbReference>
<evidence type="ECO:0000313" key="4">
    <source>
        <dbReference type="Proteomes" id="UP001619911"/>
    </source>
</evidence>
<organism evidence="3 4">
    <name type="scientific">Bacillus lumedeiriae</name>
    <dbReference type="NCBI Taxonomy" id="3058829"/>
    <lineage>
        <taxon>Bacteria</taxon>
        <taxon>Bacillati</taxon>
        <taxon>Bacillota</taxon>
        <taxon>Bacilli</taxon>
        <taxon>Bacillales</taxon>
        <taxon>Bacillaceae</taxon>
        <taxon>Bacillus</taxon>
    </lineage>
</organism>
<proteinExistence type="predicted"/>
<comment type="caution">
    <text evidence="3">The sequence shown here is derived from an EMBL/GenBank/DDBJ whole genome shotgun (WGS) entry which is preliminary data.</text>
</comment>
<evidence type="ECO:0000259" key="2">
    <source>
        <dbReference type="PROSITE" id="PS50887"/>
    </source>
</evidence>
<dbReference type="Gene3D" id="3.30.70.270">
    <property type="match status" value="1"/>
</dbReference>